<keyword evidence="2" id="KW-1185">Reference proteome</keyword>
<evidence type="ECO:0000313" key="2">
    <source>
        <dbReference type="Proteomes" id="UP000747542"/>
    </source>
</evidence>
<name>A0A8J5MYC3_HOMAM</name>
<dbReference type="Proteomes" id="UP000747542">
    <property type="component" value="Unassembled WGS sequence"/>
</dbReference>
<organism evidence="1 2">
    <name type="scientific">Homarus americanus</name>
    <name type="common">American lobster</name>
    <dbReference type="NCBI Taxonomy" id="6706"/>
    <lineage>
        <taxon>Eukaryota</taxon>
        <taxon>Metazoa</taxon>
        <taxon>Ecdysozoa</taxon>
        <taxon>Arthropoda</taxon>
        <taxon>Crustacea</taxon>
        <taxon>Multicrustacea</taxon>
        <taxon>Malacostraca</taxon>
        <taxon>Eumalacostraca</taxon>
        <taxon>Eucarida</taxon>
        <taxon>Decapoda</taxon>
        <taxon>Pleocyemata</taxon>
        <taxon>Astacidea</taxon>
        <taxon>Nephropoidea</taxon>
        <taxon>Nephropidae</taxon>
        <taxon>Homarus</taxon>
    </lineage>
</organism>
<reference evidence="1" key="1">
    <citation type="journal article" date="2021" name="Sci. Adv.">
        <title>The American lobster genome reveals insights on longevity, neural, and immune adaptations.</title>
        <authorList>
            <person name="Polinski J.M."/>
            <person name="Zimin A.V."/>
            <person name="Clark K.F."/>
            <person name="Kohn A.B."/>
            <person name="Sadowski N."/>
            <person name="Timp W."/>
            <person name="Ptitsyn A."/>
            <person name="Khanna P."/>
            <person name="Romanova D.Y."/>
            <person name="Williams P."/>
            <person name="Greenwood S.J."/>
            <person name="Moroz L.L."/>
            <person name="Walt D.R."/>
            <person name="Bodnar A.G."/>
        </authorList>
    </citation>
    <scope>NUCLEOTIDE SEQUENCE</scope>
    <source>
        <strain evidence="1">GMGI-L3</strain>
    </source>
</reference>
<evidence type="ECO:0000313" key="1">
    <source>
        <dbReference type="EMBL" id="KAG7168398.1"/>
    </source>
</evidence>
<sequence>NQKKKRPGKRERRRRARSPVTVAHFVASPINRTSRHGYRFRQVHHSGHQLPGWSSSASNIISLNSGTVTVRAGLYYLYAQDAKVYVRDLEHHTTAVKRQENSFFGLVKLMDAPKTAEELLLG</sequence>
<accession>A0A8J5MYC3</accession>
<dbReference type="AlphaFoldDB" id="A0A8J5MYC3"/>
<comment type="caution">
    <text evidence="1">The sequence shown here is derived from an EMBL/GenBank/DDBJ whole genome shotgun (WGS) entry which is preliminary data.</text>
</comment>
<gene>
    <name evidence="1" type="primary">Tnfsf-L</name>
    <name evidence="1" type="ORF">Hamer_G002431</name>
</gene>
<dbReference type="EMBL" id="JAHLQT010020073">
    <property type="protein sequence ID" value="KAG7168398.1"/>
    <property type="molecule type" value="Genomic_DNA"/>
</dbReference>
<feature type="non-terminal residue" evidence="1">
    <location>
        <position position="1"/>
    </location>
</feature>
<protein>
    <submittedName>
        <fullName evidence="1">Putative TNFSF-like</fullName>
    </submittedName>
</protein>
<proteinExistence type="predicted"/>